<proteinExistence type="predicted"/>
<organism evidence="1 2">
    <name type="scientific">Clostridium disporicum</name>
    <dbReference type="NCBI Taxonomy" id="84024"/>
    <lineage>
        <taxon>Bacteria</taxon>
        <taxon>Bacillati</taxon>
        <taxon>Bacillota</taxon>
        <taxon>Clostridia</taxon>
        <taxon>Eubacteriales</taxon>
        <taxon>Clostridiaceae</taxon>
        <taxon>Clostridium</taxon>
    </lineage>
</organism>
<dbReference type="Proteomes" id="UP000095594">
    <property type="component" value="Unassembled WGS sequence"/>
</dbReference>
<reference evidence="1 2" key="1">
    <citation type="submission" date="2015-09" db="EMBL/GenBank/DDBJ databases">
        <authorList>
            <consortium name="Pathogen Informatics"/>
        </authorList>
    </citation>
    <scope>NUCLEOTIDE SEQUENCE [LARGE SCALE GENOMIC DNA]</scope>
    <source>
        <strain evidence="1 2">2789STDY5834856</strain>
    </source>
</reference>
<dbReference type="AlphaFoldDB" id="A0A174DU26"/>
<evidence type="ECO:0000313" key="2">
    <source>
        <dbReference type="Proteomes" id="UP000095594"/>
    </source>
</evidence>
<accession>A0A174DU26</accession>
<protein>
    <submittedName>
        <fullName evidence="1">Uncharacterized protein</fullName>
    </submittedName>
</protein>
<sequence>MSIIPEFQYLLVMPDGHVKGFNDLDTTKAYINMYYMQKVRNSTIITEVNDLTDSSEQFINTVCQNLGVIEGECRVYNTNDIIEKLQEDIVFDEEKEEVISKLLSKDINLNIYDFAIDNIFNDVEAIDIMEPYGEFWS</sequence>
<gene>
    <name evidence="1" type="ORF">ERS852471_01287</name>
</gene>
<evidence type="ECO:0000313" key="1">
    <source>
        <dbReference type="EMBL" id="CUO29071.1"/>
    </source>
</evidence>
<dbReference type="OrthoDB" id="1920995at2"/>
<dbReference type="RefSeq" id="WP_055264853.1">
    <property type="nucleotide sequence ID" value="NZ_CABIXQ010000007.1"/>
</dbReference>
<dbReference type="EMBL" id="CYZX01000007">
    <property type="protein sequence ID" value="CUO29071.1"/>
    <property type="molecule type" value="Genomic_DNA"/>
</dbReference>
<name>A0A174DU26_9CLOT</name>